<feature type="domain" description="N-acetyltransferase" evidence="1">
    <location>
        <begin position="11"/>
        <end position="175"/>
    </location>
</feature>
<dbReference type="Gene3D" id="3.40.630.30">
    <property type="match status" value="1"/>
</dbReference>
<proteinExistence type="predicted"/>
<gene>
    <name evidence="2" type="ORF">RH861_07650</name>
</gene>
<dbReference type="InterPro" id="IPR016181">
    <property type="entry name" value="Acyl_CoA_acyltransferase"/>
</dbReference>
<protein>
    <submittedName>
        <fullName evidence="2">GNAT family N-acetyltransferase</fullName>
    </submittedName>
</protein>
<accession>A0ABU1FJJ5</accession>
<comment type="caution">
    <text evidence="2">The sequence shown here is derived from an EMBL/GenBank/DDBJ whole genome shotgun (WGS) entry which is preliminary data.</text>
</comment>
<reference evidence="3" key="1">
    <citation type="submission" date="2023-07" db="EMBL/GenBank/DDBJ databases">
        <title>Description of three actinobacteria isolated from air of manufacturing shop in a pharmaceutical factory.</title>
        <authorList>
            <person name="Zhang D.-F."/>
        </authorList>
    </citation>
    <scope>NUCLEOTIDE SEQUENCE [LARGE SCALE GENOMIC DNA]</scope>
    <source>
        <strain evidence="3">CCTCC AB 2011122</strain>
    </source>
</reference>
<name>A0ABU1FJJ5_9MICO</name>
<sequence>MTDPQPHATSIGIEPAASAADAELVESIADLVNRVYDEAEAGLWLPGAERTTPHQVAQLVAAGQIATAREHDRVVGAVRVHALDDDLAEFGMLAADPDRRGLGIGRDLVAFSERLAAGRGARTMQLELLVPVSWAHPSKEFLRAWYERLGYRVVRTGDLAELHPELAPLLATECDLLVFHRPLASAR</sequence>
<dbReference type="CDD" id="cd04301">
    <property type="entry name" value="NAT_SF"/>
    <property type="match status" value="1"/>
</dbReference>
<evidence type="ECO:0000259" key="1">
    <source>
        <dbReference type="PROSITE" id="PS51186"/>
    </source>
</evidence>
<dbReference type="PROSITE" id="PS51186">
    <property type="entry name" value="GNAT"/>
    <property type="match status" value="1"/>
</dbReference>
<keyword evidence="3" id="KW-1185">Reference proteome</keyword>
<dbReference type="EMBL" id="JAVKGS010000002">
    <property type="protein sequence ID" value="MDR5691936.1"/>
    <property type="molecule type" value="Genomic_DNA"/>
</dbReference>
<organism evidence="2 3">
    <name type="scientific">Agromyces indicus</name>
    <dbReference type="NCBI Taxonomy" id="758919"/>
    <lineage>
        <taxon>Bacteria</taxon>
        <taxon>Bacillati</taxon>
        <taxon>Actinomycetota</taxon>
        <taxon>Actinomycetes</taxon>
        <taxon>Micrococcales</taxon>
        <taxon>Microbacteriaceae</taxon>
        <taxon>Agromyces</taxon>
    </lineage>
</organism>
<dbReference type="InterPro" id="IPR000182">
    <property type="entry name" value="GNAT_dom"/>
</dbReference>
<evidence type="ECO:0000313" key="2">
    <source>
        <dbReference type="EMBL" id="MDR5691936.1"/>
    </source>
</evidence>
<dbReference type="Pfam" id="PF13508">
    <property type="entry name" value="Acetyltransf_7"/>
    <property type="match status" value="1"/>
</dbReference>
<dbReference type="SUPFAM" id="SSF55729">
    <property type="entry name" value="Acyl-CoA N-acyltransferases (Nat)"/>
    <property type="match status" value="1"/>
</dbReference>
<dbReference type="Proteomes" id="UP001260072">
    <property type="component" value="Unassembled WGS sequence"/>
</dbReference>
<dbReference type="RefSeq" id="WP_310520515.1">
    <property type="nucleotide sequence ID" value="NZ_BAABBS010000002.1"/>
</dbReference>
<evidence type="ECO:0000313" key="3">
    <source>
        <dbReference type="Proteomes" id="UP001260072"/>
    </source>
</evidence>